<dbReference type="InterPro" id="IPR002177">
    <property type="entry name" value="DPS_DNA-bd"/>
</dbReference>
<dbReference type="PRINTS" id="PR01346">
    <property type="entry name" value="HELNAPAPROT"/>
</dbReference>
<dbReference type="Pfam" id="PF00210">
    <property type="entry name" value="Ferritin"/>
    <property type="match status" value="1"/>
</dbReference>
<feature type="domain" description="Ferritin/DPS" evidence="3">
    <location>
        <begin position="19"/>
        <end position="158"/>
    </location>
</feature>
<evidence type="ECO:0000259" key="3">
    <source>
        <dbReference type="Pfam" id="PF00210"/>
    </source>
</evidence>
<reference evidence="4 5" key="1">
    <citation type="journal article" date="2019" name="Sci. Rep.">
        <title>Sulfobacillus thermotolerans: new insights into resistance and metabolic capacities of acidophilic chemolithotrophs.</title>
        <authorList>
            <person name="Panyushkina A.E."/>
            <person name="Babenko V.V."/>
            <person name="Nikitina A.S."/>
            <person name="Selezneva O.V."/>
            <person name="Tsaplina I.A."/>
            <person name="Letarova M.A."/>
            <person name="Kostryukova E.S."/>
            <person name="Letarov A.V."/>
        </authorList>
    </citation>
    <scope>NUCLEOTIDE SEQUENCE [LARGE SCALE GENOMIC DNA]</scope>
    <source>
        <strain evidence="4 5">Kr1</strain>
    </source>
</reference>
<dbReference type="EMBL" id="CP019454">
    <property type="protein sequence ID" value="AUW95402.1"/>
    <property type="molecule type" value="Genomic_DNA"/>
</dbReference>
<evidence type="ECO:0000313" key="5">
    <source>
        <dbReference type="Proteomes" id="UP000325292"/>
    </source>
</evidence>
<evidence type="ECO:0000313" key="4">
    <source>
        <dbReference type="EMBL" id="AUW95402.1"/>
    </source>
</evidence>
<dbReference type="InterPro" id="IPR012347">
    <property type="entry name" value="Ferritin-like"/>
</dbReference>
<dbReference type="SUPFAM" id="SSF47240">
    <property type="entry name" value="Ferritin-like"/>
    <property type="match status" value="1"/>
</dbReference>
<dbReference type="PANTHER" id="PTHR42932">
    <property type="entry name" value="GENERAL STRESS PROTEIN 20U"/>
    <property type="match status" value="1"/>
</dbReference>
<dbReference type="InterPro" id="IPR008331">
    <property type="entry name" value="Ferritin_DPS_dom"/>
</dbReference>
<organism evidence="4 5">
    <name type="scientific">Sulfobacillus thermotolerans</name>
    <dbReference type="NCBI Taxonomy" id="338644"/>
    <lineage>
        <taxon>Bacteria</taxon>
        <taxon>Bacillati</taxon>
        <taxon>Bacillota</taxon>
        <taxon>Clostridia</taxon>
        <taxon>Eubacteriales</taxon>
        <taxon>Clostridiales Family XVII. Incertae Sedis</taxon>
        <taxon>Sulfobacillus</taxon>
    </lineage>
</organism>
<evidence type="ECO:0000256" key="1">
    <source>
        <dbReference type="ARBA" id="ARBA00009497"/>
    </source>
</evidence>
<sequence length="158" mass="17576">MLRSTRIDLSAENRTALTALLNQELVLMTDLYLQTKLSHWNVQGPHFIAYHQLFDEIASHVLEAVDMIAERATTLGAAVDTCAQTISNTTTLAPWTASDRRDQVIIHRLADVIGDVANSMRRAIDEAAALGDADTADLFTEVSRQLDKDLWFVESHVN</sequence>
<dbReference type="InterPro" id="IPR009078">
    <property type="entry name" value="Ferritin-like_SF"/>
</dbReference>
<proteinExistence type="inferred from homology"/>
<dbReference type="PIRSF" id="PIRSF005900">
    <property type="entry name" value="Dps"/>
    <property type="match status" value="1"/>
</dbReference>
<gene>
    <name evidence="4" type="ORF">BXT84_05125</name>
</gene>
<keyword evidence="5" id="KW-1185">Reference proteome</keyword>
<dbReference type="CDD" id="cd01043">
    <property type="entry name" value="DPS"/>
    <property type="match status" value="1"/>
</dbReference>
<dbReference type="Proteomes" id="UP000325292">
    <property type="component" value="Chromosome"/>
</dbReference>
<dbReference type="Gene3D" id="1.20.1260.10">
    <property type="match status" value="1"/>
</dbReference>
<dbReference type="PANTHER" id="PTHR42932:SF3">
    <property type="entry name" value="DNA PROTECTION DURING STARVATION PROTEIN"/>
    <property type="match status" value="1"/>
</dbReference>
<accession>A0ABM6RV88</accession>
<name>A0ABM6RV88_9FIRM</name>
<evidence type="ECO:0000256" key="2">
    <source>
        <dbReference type="RuleBase" id="RU003875"/>
    </source>
</evidence>
<comment type="similarity">
    <text evidence="1 2">Belongs to the Dps family.</text>
</comment>
<protein>
    <submittedName>
        <fullName evidence="4">DNA starvation/stationary phase protection protein Dps</fullName>
    </submittedName>
</protein>
<dbReference type="NCBIfam" id="NF006975">
    <property type="entry name" value="PRK09448.1"/>
    <property type="match status" value="1"/>
</dbReference>